<proteinExistence type="predicted"/>
<dbReference type="AlphaFoldDB" id="A0A846MXN4"/>
<comment type="caution">
    <text evidence="2">The sequence shown here is derived from an EMBL/GenBank/DDBJ whole genome shotgun (WGS) entry which is preliminary data.</text>
</comment>
<dbReference type="Pfam" id="PF13432">
    <property type="entry name" value="TPR_16"/>
    <property type="match status" value="3"/>
</dbReference>
<dbReference type="SUPFAM" id="SSF53756">
    <property type="entry name" value="UDP-Glycosyltransferase/glycogen phosphorylase"/>
    <property type="match status" value="1"/>
</dbReference>
<accession>A0A846MXN4</accession>
<dbReference type="InterPro" id="IPR011990">
    <property type="entry name" value="TPR-like_helical_dom_sf"/>
</dbReference>
<keyword evidence="1" id="KW-0802">TPR repeat</keyword>
<protein>
    <submittedName>
        <fullName evidence="2">Tetratricopeptide (TPR) repeat protein</fullName>
    </submittedName>
</protein>
<dbReference type="PANTHER" id="PTHR12558">
    <property type="entry name" value="CELL DIVISION CYCLE 16,23,27"/>
    <property type="match status" value="1"/>
</dbReference>
<evidence type="ECO:0000313" key="2">
    <source>
        <dbReference type="EMBL" id="NIK88063.1"/>
    </source>
</evidence>
<evidence type="ECO:0000256" key="1">
    <source>
        <dbReference type="PROSITE-ProRule" id="PRU00339"/>
    </source>
</evidence>
<organism evidence="2 3">
    <name type="scientific">Rhizomicrobium palustre</name>
    <dbReference type="NCBI Taxonomy" id="189966"/>
    <lineage>
        <taxon>Bacteria</taxon>
        <taxon>Pseudomonadati</taxon>
        <taxon>Pseudomonadota</taxon>
        <taxon>Alphaproteobacteria</taxon>
        <taxon>Micropepsales</taxon>
        <taxon>Micropepsaceae</taxon>
        <taxon>Rhizomicrobium</taxon>
    </lineage>
</organism>
<dbReference type="EMBL" id="JAASRM010000001">
    <property type="protein sequence ID" value="NIK88063.1"/>
    <property type="molecule type" value="Genomic_DNA"/>
</dbReference>
<reference evidence="2 3" key="1">
    <citation type="submission" date="2020-03" db="EMBL/GenBank/DDBJ databases">
        <title>Genomic Encyclopedia of Type Strains, Phase IV (KMG-IV): sequencing the most valuable type-strain genomes for metagenomic binning, comparative biology and taxonomic classification.</title>
        <authorList>
            <person name="Goeker M."/>
        </authorList>
    </citation>
    <scope>NUCLEOTIDE SEQUENCE [LARGE SCALE GENOMIC DNA]</scope>
    <source>
        <strain evidence="2 3">DSM 19867</strain>
    </source>
</reference>
<dbReference type="SUPFAM" id="SSF48452">
    <property type="entry name" value="TPR-like"/>
    <property type="match status" value="1"/>
</dbReference>
<dbReference type="PROSITE" id="PS50005">
    <property type="entry name" value="TPR"/>
    <property type="match status" value="1"/>
</dbReference>
<gene>
    <name evidence="2" type="ORF">FHS83_001381</name>
</gene>
<dbReference type="PANTHER" id="PTHR12558:SF13">
    <property type="entry name" value="CELL DIVISION CYCLE PROTEIN 27 HOMOLOG"/>
    <property type="match status" value="1"/>
</dbReference>
<keyword evidence="3" id="KW-1185">Reference proteome</keyword>
<evidence type="ECO:0000313" key="3">
    <source>
        <dbReference type="Proteomes" id="UP000570514"/>
    </source>
</evidence>
<feature type="repeat" description="TPR" evidence="1">
    <location>
        <begin position="102"/>
        <end position="135"/>
    </location>
</feature>
<name>A0A846MXN4_9PROT</name>
<dbReference type="SMART" id="SM00028">
    <property type="entry name" value="TPR"/>
    <property type="match status" value="6"/>
</dbReference>
<dbReference type="InterPro" id="IPR019734">
    <property type="entry name" value="TPR_rpt"/>
</dbReference>
<dbReference type="RefSeq" id="WP_167082188.1">
    <property type="nucleotide sequence ID" value="NZ_BAAADC010000001.1"/>
</dbReference>
<dbReference type="Proteomes" id="UP000570514">
    <property type="component" value="Unassembled WGS sequence"/>
</dbReference>
<sequence>MDFYAQGLKLSAAGEHARAIEAFERALGANPSDGRVLFALGNTARALGMGQAAENFFRQVLLAEPGRTEALVNLASLLRQLDRHGEAEALLRPALEHNRADADLLLALGNTRREQGALDDALSLYREALVCRPGFLAALVNLADMLAEGGHEDEALALYDQALKAGNNAATAQARLNRAVLHLARGNFKDGWRDYAARIQVPGKVPQADHGLKRWSGESLKKTRLLVTTEQGVGDHLMFASVLPSLIARAEAEGGKIILECEKRLTPLFARSFPSVICHDWELEQRHDGARSHYGWLKKIGGANAFIEMGSLPRTLRKSREDFPAPHRYLVPDAAEAQSWREAFAELPRPLTGICWRSGLSGGARSLAYAPLELWAAFIRDLKGSVVVVQYGAQDAEIAALEAFSGRKLVVPQGIDQKQELDRATALISVLDCVVSAPTAVSWLAAGQGLATFKLQHALSWTTFGSDREAFGPSAKLLLAKTPAAWPEVFAKTKAEIDAL</sequence>
<dbReference type="Gene3D" id="1.25.40.10">
    <property type="entry name" value="Tetratricopeptide repeat domain"/>
    <property type="match status" value="2"/>
</dbReference>